<keyword evidence="4" id="KW-0677">Repeat</keyword>
<dbReference type="PROSITE" id="PS00079">
    <property type="entry name" value="MULTICOPPER_OXIDASE1"/>
    <property type="match status" value="2"/>
</dbReference>
<feature type="domain" description="Plastocyanin-like" evidence="11">
    <location>
        <begin position="39"/>
        <end position="152"/>
    </location>
</feature>
<organism evidence="12 13">
    <name type="scientific">Neoarthrinium moseri</name>
    <dbReference type="NCBI Taxonomy" id="1658444"/>
    <lineage>
        <taxon>Eukaryota</taxon>
        <taxon>Fungi</taxon>
        <taxon>Dikarya</taxon>
        <taxon>Ascomycota</taxon>
        <taxon>Pezizomycotina</taxon>
        <taxon>Sordariomycetes</taxon>
        <taxon>Xylariomycetidae</taxon>
        <taxon>Amphisphaeriales</taxon>
        <taxon>Apiosporaceae</taxon>
        <taxon>Neoarthrinium</taxon>
    </lineage>
</organism>
<dbReference type="OrthoDB" id="2121828at2759"/>
<comment type="similarity">
    <text evidence="1">Belongs to the multicopper oxidase family.</text>
</comment>
<dbReference type="AlphaFoldDB" id="A0A9Q0AR04"/>
<feature type="chain" id="PRO_5040112851" description="Laccase" evidence="8">
    <location>
        <begin position="24"/>
        <end position="614"/>
    </location>
</feature>
<evidence type="ECO:0000256" key="7">
    <source>
        <dbReference type="ARBA" id="ARBA00023180"/>
    </source>
</evidence>
<dbReference type="InterPro" id="IPR008972">
    <property type="entry name" value="Cupredoxin"/>
</dbReference>
<evidence type="ECO:0000259" key="9">
    <source>
        <dbReference type="Pfam" id="PF00394"/>
    </source>
</evidence>
<dbReference type="Pfam" id="PF07731">
    <property type="entry name" value="Cu-oxidase_2"/>
    <property type="match status" value="1"/>
</dbReference>
<evidence type="ECO:0000313" key="13">
    <source>
        <dbReference type="Proteomes" id="UP000829685"/>
    </source>
</evidence>
<dbReference type="GO" id="GO:0005507">
    <property type="term" value="F:copper ion binding"/>
    <property type="evidence" value="ECO:0007669"/>
    <property type="project" value="InterPro"/>
</dbReference>
<dbReference type="InterPro" id="IPR011707">
    <property type="entry name" value="Cu-oxidase-like_N"/>
</dbReference>
<dbReference type="EMBL" id="JAFIMR010000003">
    <property type="protein sequence ID" value="KAI1880169.1"/>
    <property type="molecule type" value="Genomic_DNA"/>
</dbReference>
<dbReference type="CDD" id="cd13850">
    <property type="entry name" value="CuRO_1_Abr2_like"/>
    <property type="match status" value="1"/>
</dbReference>
<dbReference type="InterPro" id="IPR001117">
    <property type="entry name" value="Cu-oxidase_2nd"/>
</dbReference>
<feature type="domain" description="Plastocyanin-like" evidence="9">
    <location>
        <begin position="179"/>
        <end position="370"/>
    </location>
</feature>
<evidence type="ECO:0000256" key="3">
    <source>
        <dbReference type="ARBA" id="ARBA00022729"/>
    </source>
</evidence>
<dbReference type="FunFam" id="2.60.40.420:FF:000036">
    <property type="entry name" value="L-ascorbate oxidase"/>
    <property type="match status" value="1"/>
</dbReference>
<keyword evidence="3 8" id="KW-0732">Signal</keyword>
<dbReference type="Pfam" id="PF07732">
    <property type="entry name" value="Cu-oxidase_3"/>
    <property type="match status" value="1"/>
</dbReference>
<dbReference type="Pfam" id="PF00394">
    <property type="entry name" value="Cu-oxidase"/>
    <property type="match status" value="1"/>
</dbReference>
<keyword evidence="6" id="KW-0186">Copper</keyword>
<dbReference type="Gene3D" id="2.60.40.420">
    <property type="entry name" value="Cupredoxins - blue copper proteins"/>
    <property type="match status" value="3"/>
</dbReference>
<dbReference type="SUPFAM" id="SSF49503">
    <property type="entry name" value="Cupredoxins"/>
    <property type="match status" value="3"/>
</dbReference>
<dbReference type="InterPro" id="IPR033138">
    <property type="entry name" value="Cu_oxidase_CS"/>
</dbReference>
<evidence type="ECO:0000313" key="12">
    <source>
        <dbReference type="EMBL" id="KAI1880169.1"/>
    </source>
</evidence>
<keyword evidence="13" id="KW-1185">Reference proteome</keyword>
<evidence type="ECO:0000256" key="2">
    <source>
        <dbReference type="ARBA" id="ARBA00022723"/>
    </source>
</evidence>
<sequence>MGLFSSFKASVWASTFLPLIVNALPSPHGNTRNFELTLTWEKGAPDGYERDMFKINGQFPGPLLEIDQGDDVVIFVKNESPYNTTIHYHGIEMLDTPWSDGVPGLTQNHIQPGCAFTYKWTATQHGSFFYHSHSESQINDGLYGPITIHPKASNVTPYSLITQDPVSLHAIEQAERHRVPMILSDWRHITSDVEWEISLKSRLEHICFDSILVNGKGKVNCLTQEQMKPLTTPAQAQFLSLVNGSHLTDKACLPPKVLAAIAPPGSPPANLGVIPDDLFNECTPTDAPADVITVTKKKCDAEKWVMFDLVAAFGLYTVQVSIDELDLTVIAVDANFIEPIKANSILMTNGQRYTVVTKLDKPKKYTLRISSVIDPQIMFGTSIIDFQVEGQEQDTTASVPFINERGTNLTADVVYFDGLKGVIPYPPNPIPQDVDATYKVKMQVDQTLNMWAFNATKRPQYLDDVSPLLFSPVPGLQDNHTITVPSEMSWVDYVMQVSTGQPPHPVHIHGRHFYVLGQGSGSFNWSTTAEAAAAMPEAFNLVNPPLRDTYPTPAAATAPSWLVLRRPSDNPGVWLIHCHIQSHLQGGMSMAIQDGTDDMPAVPEEYLGYQCSAQ</sequence>
<dbReference type="InterPro" id="IPR002355">
    <property type="entry name" value="Cu_oxidase_Cu_BS"/>
</dbReference>
<evidence type="ECO:0000259" key="11">
    <source>
        <dbReference type="Pfam" id="PF07732"/>
    </source>
</evidence>
<evidence type="ECO:0000256" key="8">
    <source>
        <dbReference type="SAM" id="SignalP"/>
    </source>
</evidence>
<feature type="domain" description="Plastocyanin-like" evidence="10">
    <location>
        <begin position="461"/>
        <end position="595"/>
    </location>
</feature>
<protein>
    <recommendedName>
        <fullName evidence="14">Laccase</fullName>
    </recommendedName>
</protein>
<keyword evidence="5" id="KW-0560">Oxidoreductase</keyword>
<dbReference type="PROSITE" id="PS00080">
    <property type="entry name" value="MULTICOPPER_OXIDASE2"/>
    <property type="match status" value="1"/>
</dbReference>
<evidence type="ECO:0000256" key="1">
    <source>
        <dbReference type="ARBA" id="ARBA00010609"/>
    </source>
</evidence>
<evidence type="ECO:0000256" key="4">
    <source>
        <dbReference type="ARBA" id="ARBA00022737"/>
    </source>
</evidence>
<dbReference type="Proteomes" id="UP000829685">
    <property type="component" value="Unassembled WGS sequence"/>
</dbReference>
<evidence type="ECO:0000256" key="5">
    <source>
        <dbReference type="ARBA" id="ARBA00023002"/>
    </source>
</evidence>
<evidence type="ECO:0000256" key="6">
    <source>
        <dbReference type="ARBA" id="ARBA00023008"/>
    </source>
</evidence>
<reference evidence="12" key="1">
    <citation type="submission" date="2021-03" db="EMBL/GenBank/DDBJ databases">
        <title>Revisited historic fungal species revealed as producer of novel bioactive compounds through whole genome sequencing and comparative genomics.</title>
        <authorList>
            <person name="Vignolle G.A."/>
            <person name="Hochenegger N."/>
            <person name="Mach R.L."/>
            <person name="Mach-Aigner A.R."/>
            <person name="Javad Rahimi M."/>
            <person name="Salim K.A."/>
            <person name="Chan C.M."/>
            <person name="Lim L.B.L."/>
            <person name="Cai F."/>
            <person name="Druzhinina I.S."/>
            <person name="U'Ren J.M."/>
            <person name="Derntl C."/>
        </authorList>
    </citation>
    <scope>NUCLEOTIDE SEQUENCE</scope>
    <source>
        <strain evidence="12">TUCIM 5799</strain>
    </source>
</reference>
<dbReference type="PANTHER" id="PTHR11709">
    <property type="entry name" value="MULTI-COPPER OXIDASE"/>
    <property type="match status" value="1"/>
</dbReference>
<keyword evidence="2" id="KW-0479">Metal-binding</keyword>
<keyword evidence="7" id="KW-0325">Glycoprotein</keyword>
<accession>A0A9Q0AR04</accession>
<feature type="signal peptide" evidence="8">
    <location>
        <begin position="1"/>
        <end position="23"/>
    </location>
</feature>
<dbReference type="GO" id="GO:0016491">
    <property type="term" value="F:oxidoreductase activity"/>
    <property type="evidence" value="ECO:0007669"/>
    <property type="project" value="UniProtKB-KW"/>
</dbReference>
<evidence type="ECO:0000259" key="10">
    <source>
        <dbReference type="Pfam" id="PF07731"/>
    </source>
</evidence>
<dbReference type="InterPro" id="IPR045087">
    <property type="entry name" value="Cu-oxidase_fam"/>
</dbReference>
<comment type="caution">
    <text evidence="12">The sequence shown here is derived from an EMBL/GenBank/DDBJ whole genome shotgun (WGS) entry which is preliminary data.</text>
</comment>
<name>A0A9Q0AR04_9PEZI</name>
<evidence type="ECO:0008006" key="14">
    <source>
        <dbReference type="Google" id="ProtNLM"/>
    </source>
</evidence>
<dbReference type="PANTHER" id="PTHR11709:SF488">
    <property type="entry name" value="LACCASE-RELATED"/>
    <property type="match status" value="1"/>
</dbReference>
<gene>
    <name evidence="12" type="ORF">JX265_001790</name>
</gene>
<proteinExistence type="inferred from homology"/>
<dbReference type="InterPro" id="IPR011706">
    <property type="entry name" value="Cu-oxidase_C"/>
</dbReference>